<dbReference type="Gene3D" id="6.10.340.10">
    <property type="match status" value="1"/>
</dbReference>
<organism evidence="26 27">
    <name type="scientific">Salana multivorans</name>
    <dbReference type="NCBI Taxonomy" id="120377"/>
    <lineage>
        <taxon>Bacteria</taxon>
        <taxon>Bacillati</taxon>
        <taxon>Actinomycetota</taxon>
        <taxon>Actinomycetes</taxon>
        <taxon>Micrococcales</taxon>
        <taxon>Beutenbergiaceae</taxon>
        <taxon>Salana</taxon>
    </lineage>
</organism>
<keyword evidence="6" id="KW-1003">Cell membrane</keyword>
<proteinExistence type="predicted"/>
<dbReference type="InterPro" id="IPR005467">
    <property type="entry name" value="His_kinase_dom"/>
</dbReference>
<dbReference type="Pfam" id="PF00672">
    <property type="entry name" value="HAMP"/>
    <property type="match status" value="1"/>
</dbReference>
<evidence type="ECO:0000256" key="10">
    <source>
        <dbReference type="ARBA" id="ARBA00022741"/>
    </source>
</evidence>
<evidence type="ECO:0000256" key="16">
    <source>
        <dbReference type="ARBA" id="ARBA00022989"/>
    </source>
</evidence>
<evidence type="ECO:0000256" key="17">
    <source>
        <dbReference type="ARBA" id="ARBA00023012"/>
    </source>
</evidence>
<reference evidence="26 27" key="1">
    <citation type="submission" date="2018-11" db="EMBL/GenBank/DDBJ databases">
        <title>Sequencing the genomes of 1000 actinobacteria strains.</title>
        <authorList>
            <person name="Klenk H.-P."/>
        </authorList>
    </citation>
    <scope>NUCLEOTIDE SEQUENCE [LARGE SCALE GENOMIC DNA]</scope>
    <source>
        <strain evidence="26 27">DSM 13521</strain>
    </source>
</reference>
<dbReference type="CDD" id="cd06225">
    <property type="entry name" value="HAMP"/>
    <property type="match status" value="1"/>
</dbReference>
<feature type="domain" description="Histidine kinase" evidence="24">
    <location>
        <begin position="143"/>
        <end position="364"/>
    </location>
</feature>
<evidence type="ECO:0000256" key="8">
    <source>
        <dbReference type="ARBA" id="ARBA00022679"/>
    </source>
</evidence>
<dbReference type="AlphaFoldDB" id="A0A3N2D7F0"/>
<keyword evidence="19" id="KW-0843">Virulence</keyword>
<evidence type="ECO:0000256" key="23">
    <source>
        <dbReference type="SAM" id="Phobius"/>
    </source>
</evidence>
<keyword evidence="9 23" id="KW-0812">Transmembrane</keyword>
<keyword evidence="18" id="KW-0346">Stress response</keyword>
<dbReference type="PANTHER" id="PTHR44936:SF9">
    <property type="entry name" value="SENSOR PROTEIN CREC"/>
    <property type="match status" value="1"/>
</dbReference>
<evidence type="ECO:0000313" key="26">
    <source>
        <dbReference type="EMBL" id="ROR95685.1"/>
    </source>
</evidence>
<evidence type="ECO:0000256" key="14">
    <source>
        <dbReference type="ARBA" id="ARBA00022842"/>
    </source>
</evidence>
<comment type="catalytic activity">
    <reaction evidence="1">
        <text>ATP + protein L-histidine = ADP + protein N-phospho-L-histidine.</text>
        <dbReference type="EC" id="2.7.13.3"/>
    </reaction>
</comment>
<dbReference type="SUPFAM" id="SSF55874">
    <property type="entry name" value="ATPase domain of HSP90 chaperone/DNA topoisomerase II/histidine kinase"/>
    <property type="match status" value="1"/>
</dbReference>
<keyword evidence="7" id="KW-0597">Phosphoprotein</keyword>
<dbReference type="Proteomes" id="UP000275356">
    <property type="component" value="Unassembled WGS sequence"/>
</dbReference>
<dbReference type="EC" id="2.7.13.3" evidence="5"/>
<keyword evidence="27" id="KW-1185">Reference proteome</keyword>
<evidence type="ECO:0000256" key="18">
    <source>
        <dbReference type="ARBA" id="ARBA00023016"/>
    </source>
</evidence>
<keyword evidence="23" id="KW-0472">Membrane</keyword>
<dbReference type="CDD" id="cd00082">
    <property type="entry name" value="HisKA"/>
    <property type="match status" value="1"/>
</dbReference>
<name>A0A3N2D7F0_9MICO</name>
<dbReference type="SMART" id="SM00388">
    <property type="entry name" value="HisKA"/>
    <property type="match status" value="1"/>
</dbReference>
<dbReference type="Gene3D" id="1.10.287.130">
    <property type="match status" value="1"/>
</dbReference>
<comment type="subcellular location">
    <subcellularLocation>
        <location evidence="4">Cell membrane</location>
        <topology evidence="4">Multi-pass membrane protein</topology>
    </subcellularLocation>
</comment>
<dbReference type="InterPro" id="IPR003594">
    <property type="entry name" value="HATPase_dom"/>
</dbReference>
<dbReference type="GO" id="GO:0005886">
    <property type="term" value="C:plasma membrane"/>
    <property type="evidence" value="ECO:0007669"/>
    <property type="project" value="UniProtKB-SubCell"/>
</dbReference>
<feature type="domain" description="HAMP" evidence="25">
    <location>
        <begin position="83"/>
        <end position="135"/>
    </location>
</feature>
<evidence type="ECO:0000256" key="9">
    <source>
        <dbReference type="ARBA" id="ARBA00022692"/>
    </source>
</evidence>
<evidence type="ECO:0000256" key="20">
    <source>
        <dbReference type="ARBA" id="ARBA00023211"/>
    </source>
</evidence>
<dbReference type="SMART" id="SM00387">
    <property type="entry name" value="HATPase_c"/>
    <property type="match status" value="1"/>
</dbReference>
<evidence type="ECO:0000256" key="1">
    <source>
        <dbReference type="ARBA" id="ARBA00000085"/>
    </source>
</evidence>
<evidence type="ECO:0000256" key="5">
    <source>
        <dbReference type="ARBA" id="ARBA00012438"/>
    </source>
</evidence>
<dbReference type="PROSITE" id="PS50109">
    <property type="entry name" value="HIS_KIN"/>
    <property type="match status" value="1"/>
</dbReference>
<sequence length="367" mass="39264">MSRRGEPARHARVTPSATLRYAVDVRPLDRLTTIRTKLGVLVLASVTVSSILVWAGRSYNGRWYMTFPVAILLSLLVTQVLARGMTSPLREMTAAARAMSAGDYSIRVRTTSRDEVGQLGHAFNAMAADLAQLAEAQRAIVANVSHELRTPIAALRAQLENMVDGVTEPDEEALEAALAQTERLTRLVTYLLDLSRLEAGAAGLHLQRVRLRDVVEEVVAAAAHAARASGRTVEWVVDVPEDLDATLDTERIHQVLLNLLSNASRHSPEGGTVRVVGRGGQHGGVVLDVVDDGPGIPQHERDRIFERFERGTGAPNAAGRSTGGTGLGLAIARWAAGLHGGSLAAIDPGERDGATLRLTLPDQPPTP</sequence>
<keyword evidence="16 23" id="KW-1133">Transmembrane helix</keyword>
<evidence type="ECO:0000256" key="13">
    <source>
        <dbReference type="ARBA" id="ARBA00022840"/>
    </source>
</evidence>
<keyword evidence="15" id="KW-0904">Protein phosphatase</keyword>
<dbReference type="PROSITE" id="PS50885">
    <property type="entry name" value="HAMP"/>
    <property type="match status" value="1"/>
</dbReference>
<evidence type="ECO:0000256" key="4">
    <source>
        <dbReference type="ARBA" id="ARBA00004651"/>
    </source>
</evidence>
<comment type="cofactor">
    <cofactor evidence="2">
        <name>Mn(2+)</name>
        <dbReference type="ChEBI" id="CHEBI:29035"/>
    </cofactor>
</comment>
<accession>A0A3N2D7F0</accession>
<evidence type="ECO:0000256" key="19">
    <source>
        <dbReference type="ARBA" id="ARBA00023026"/>
    </source>
</evidence>
<dbReference type="InterPro" id="IPR003661">
    <property type="entry name" value="HisK_dim/P_dom"/>
</dbReference>
<dbReference type="InterPro" id="IPR036890">
    <property type="entry name" value="HATPase_C_sf"/>
</dbReference>
<dbReference type="FunFam" id="1.10.287.130:FF:000001">
    <property type="entry name" value="Two-component sensor histidine kinase"/>
    <property type="match status" value="1"/>
</dbReference>
<evidence type="ECO:0000256" key="21">
    <source>
        <dbReference type="ARBA" id="ARBA00040454"/>
    </source>
</evidence>
<dbReference type="GO" id="GO:0005524">
    <property type="term" value="F:ATP binding"/>
    <property type="evidence" value="ECO:0007669"/>
    <property type="project" value="UniProtKB-KW"/>
</dbReference>
<evidence type="ECO:0000256" key="22">
    <source>
        <dbReference type="ARBA" id="ARBA00041776"/>
    </source>
</evidence>
<dbReference type="CDD" id="cd00075">
    <property type="entry name" value="HATPase"/>
    <property type="match status" value="1"/>
</dbReference>
<evidence type="ECO:0000256" key="7">
    <source>
        <dbReference type="ARBA" id="ARBA00022553"/>
    </source>
</evidence>
<evidence type="ECO:0000259" key="25">
    <source>
        <dbReference type="PROSITE" id="PS50885"/>
    </source>
</evidence>
<keyword evidence="12" id="KW-0378">Hydrolase</keyword>
<gene>
    <name evidence="26" type="ORF">EDD28_0247</name>
</gene>
<dbReference type="GO" id="GO:0004721">
    <property type="term" value="F:phosphoprotein phosphatase activity"/>
    <property type="evidence" value="ECO:0007669"/>
    <property type="project" value="UniProtKB-KW"/>
</dbReference>
<keyword evidence="8" id="KW-0808">Transferase</keyword>
<evidence type="ECO:0000256" key="2">
    <source>
        <dbReference type="ARBA" id="ARBA00001936"/>
    </source>
</evidence>
<dbReference type="GO" id="GO:0000155">
    <property type="term" value="F:phosphorelay sensor kinase activity"/>
    <property type="evidence" value="ECO:0007669"/>
    <property type="project" value="InterPro"/>
</dbReference>
<dbReference type="SUPFAM" id="SSF158472">
    <property type="entry name" value="HAMP domain-like"/>
    <property type="match status" value="1"/>
</dbReference>
<keyword evidence="14" id="KW-0460">Magnesium</keyword>
<comment type="caution">
    <text evidence="26">The sequence shown here is derived from an EMBL/GenBank/DDBJ whole genome shotgun (WGS) entry which is preliminary data.</text>
</comment>
<evidence type="ECO:0000256" key="6">
    <source>
        <dbReference type="ARBA" id="ARBA00022475"/>
    </source>
</evidence>
<keyword evidence="20" id="KW-0464">Manganese</keyword>
<dbReference type="Pfam" id="PF00512">
    <property type="entry name" value="HisKA"/>
    <property type="match status" value="1"/>
</dbReference>
<keyword evidence="13" id="KW-0067">ATP-binding</keyword>
<dbReference type="InterPro" id="IPR003660">
    <property type="entry name" value="HAMP_dom"/>
</dbReference>
<keyword evidence="17" id="KW-0902">Two-component regulatory system</keyword>
<keyword evidence="10" id="KW-0547">Nucleotide-binding</keyword>
<dbReference type="RefSeq" id="WP_123737971.1">
    <property type="nucleotide sequence ID" value="NZ_CALFQU010000038.1"/>
</dbReference>
<evidence type="ECO:0000256" key="3">
    <source>
        <dbReference type="ARBA" id="ARBA00001946"/>
    </source>
</evidence>
<evidence type="ECO:0000256" key="12">
    <source>
        <dbReference type="ARBA" id="ARBA00022801"/>
    </source>
</evidence>
<dbReference type="PRINTS" id="PR00344">
    <property type="entry name" value="BCTRLSENSOR"/>
</dbReference>
<dbReference type="SUPFAM" id="SSF47384">
    <property type="entry name" value="Homodimeric domain of signal transducing histidine kinase"/>
    <property type="match status" value="1"/>
</dbReference>
<feature type="transmembrane region" description="Helical" evidence="23">
    <location>
        <begin position="38"/>
        <end position="57"/>
    </location>
</feature>
<evidence type="ECO:0000256" key="11">
    <source>
        <dbReference type="ARBA" id="ARBA00022777"/>
    </source>
</evidence>
<dbReference type="PANTHER" id="PTHR44936">
    <property type="entry name" value="SENSOR PROTEIN CREC"/>
    <property type="match status" value="1"/>
</dbReference>
<evidence type="ECO:0000313" key="27">
    <source>
        <dbReference type="Proteomes" id="UP000275356"/>
    </source>
</evidence>
<dbReference type="Gene3D" id="3.30.565.10">
    <property type="entry name" value="Histidine kinase-like ATPase, C-terminal domain"/>
    <property type="match status" value="1"/>
</dbReference>
<comment type="cofactor">
    <cofactor evidence="3">
        <name>Mg(2+)</name>
        <dbReference type="ChEBI" id="CHEBI:18420"/>
    </cofactor>
</comment>
<dbReference type="SMART" id="SM00304">
    <property type="entry name" value="HAMP"/>
    <property type="match status" value="1"/>
</dbReference>
<keyword evidence="11 26" id="KW-0418">Kinase</keyword>
<dbReference type="Pfam" id="PF02518">
    <property type="entry name" value="HATPase_c"/>
    <property type="match status" value="1"/>
</dbReference>
<dbReference type="InterPro" id="IPR050980">
    <property type="entry name" value="2C_sensor_his_kinase"/>
</dbReference>
<dbReference type="EMBL" id="RKHQ01000001">
    <property type="protein sequence ID" value="ROR95685.1"/>
    <property type="molecule type" value="Genomic_DNA"/>
</dbReference>
<evidence type="ECO:0000256" key="15">
    <source>
        <dbReference type="ARBA" id="ARBA00022912"/>
    </source>
</evidence>
<dbReference type="InterPro" id="IPR036097">
    <property type="entry name" value="HisK_dim/P_sf"/>
</dbReference>
<feature type="transmembrane region" description="Helical" evidence="23">
    <location>
        <begin position="63"/>
        <end position="82"/>
    </location>
</feature>
<dbReference type="InterPro" id="IPR004358">
    <property type="entry name" value="Sig_transdc_His_kin-like_C"/>
</dbReference>
<evidence type="ECO:0000259" key="24">
    <source>
        <dbReference type="PROSITE" id="PS50109"/>
    </source>
</evidence>
<dbReference type="OrthoDB" id="9757990at2"/>
<protein>
    <recommendedName>
        <fullName evidence="21">Signal transduction histidine-protein kinase/phosphatase MprB</fullName>
        <ecNumber evidence="5">2.7.13.3</ecNumber>
    </recommendedName>
    <alternativeName>
        <fullName evidence="22">Mycobacterial persistence regulator B</fullName>
    </alternativeName>
</protein>